<comment type="caution">
    <text evidence="11">Lacks conserved residue(s) required for the propagation of feature annotation.</text>
</comment>
<evidence type="ECO:0000256" key="11">
    <source>
        <dbReference type="PROSITE-ProRule" id="PRU01319"/>
    </source>
</evidence>
<keyword evidence="6 12" id="KW-0540">Nuclease</keyword>
<comment type="catalytic activity">
    <reaction evidence="1 12">
        <text>Endonucleolytic cleavage to 5'-phosphomonoester.</text>
        <dbReference type="EC" id="3.1.26.4"/>
    </reaction>
</comment>
<comment type="subcellular location">
    <subcellularLocation>
        <location evidence="3">Cytoplasm</location>
    </subcellularLocation>
</comment>
<dbReference type="InterPro" id="IPR036397">
    <property type="entry name" value="RNaseH_sf"/>
</dbReference>
<organism evidence="14 15">
    <name type="scientific">Candidatus Harrisonbacteria bacterium RIFCSPLOWO2_01_FULL_44_18</name>
    <dbReference type="NCBI Taxonomy" id="1798407"/>
    <lineage>
        <taxon>Bacteria</taxon>
        <taxon>Candidatus Harrisoniibacteriota</taxon>
    </lineage>
</organism>
<dbReference type="Proteomes" id="UP000177942">
    <property type="component" value="Unassembled WGS sequence"/>
</dbReference>
<evidence type="ECO:0000256" key="6">
    <source>
        <dbReference type="ARBA" id="ARBA00022722"/>
    </source>
</evidence>
<dbReference type="NCBIfam" id="NF000595">
    <property type="entry name" value="PRK00015.1-3"/>
    <property type="match status" value="1"/>
</dbReference>
<evidence type="ECO:0000256" key="9">
    <source>
        <dbReference type="ARBA" id="ARBA00022801"/>
    </source>
</evidence>
<dbReference type="GO" id="GO:0004523">
    <property type="term" value="F:RNA-DNA hybrid ribonuclease activity"/>
    <property type="evidence" value="ECO:0007669"/>
    <property type="project" value="UniProtKB-EC"/>
</dbReference>
<name>A0A1G1ZL30_9BACT</name>
<dbReference type="EC" id="3.1.26.4" evidence="12"/>
<dbReference type="PROSITE" id="PS51975">
    <property type="entry name" value="RNASE_H_2"/>
    <property type="match status" value="1"/>
</dbReference>
<comment type="similarity">
    <text evidence="4">Belongs to the RNase HII family. RnhC subfamily.</text>
</comment>
<dbReference type="Pfam" id="PF01351">
    <property type="entry name" value="RNase_HII"/>
    <property type="match status" value="1"/>
</dbReference>
<feature type="domain" description="RNase H type-2" evidence="13">
    <location>
        <begin position="6"/>
        <end position="223"/>
    </location>
</feature>
<dbReference type="GO" id="GO:0006298">
    <property type="term" value="P:mismatch repair"/>
    <property type="evidence" value="ECO:0007669"/>
    <property type="project" value="TreeGrafter"/>
</dbReference>
<dbReference type="CDD" id="cd07182">
    <property type="entry name" value="RNase_HII_bacteria_HII_like"/>
    <property type="match status" value="1"/>
</dbReference>
<keyword evidence="7" id="KW-0479">Metal-binding</keyword>
<evidence type="ECO:0000256" key="2">
    <source>
        <dbReference type="ARBA" id="ARBA00004065"/>
    </source>
</evidence>
<dbReference type="GO" id="GO:0046872">
    <property type="term" value="F:metal ion binding"/>
    <property type="evidence" value="ECO:0007669"/>
    <property type="project" value="UniProtKB-KW"/>
</dbReference>
<dbReference type="InterPro" id="IPR022898">
    <property type="entry name" value="RNase_HII"/>
</dbReference>
<dbReference type="InterPro" id="IPR024567">
    <property type="entry name" value="RNase_HII/HIII_dom"/>
</dbReference>
<comment type="caution">
    <text evidence="14">The sequence shown here is derived from an EMBL/GenBank/DDBJ whole genome shotgun (WGS) entry which is preliminary data.</text>
</comment>
<proteinExistence type="inferred from homology"/>
<dbReference type="AlphaFoldDB" id="A0A1G1ZL30"/>
<evidence type="ECO:0000259" key="13">
    <source>
        <dbReference type="PROSITE" id="PS51975"/>
    </source>
</evidence>
<accession>A0A1G1ZL30</accession>
<dbReference type="GO" id="GO:0032299">
    <property type="term" value="C:ribonuclease H2 complex"/>
    <property type="evidence" value="ECO:0007669"/>
    <property type="project" value="TreeGrafter"/>
</dbReference>
<evidence type="ECO:0000313" key="15">
    <source>
        <dbReference type="Proteomes" id="UP000177942"/>
    </source>
</evidence>
<sequence length="223" mass="25220">MQTQMRYTIGIDEVGRGPLAGPVVVAAVATTKLKVSSLKFKVPLRDSKKLSARQREKWFEWIKLTNNQRQTTNNGYKLLYATASVYPRVIDRINISRAANLAATRALARLLGSRVKGMGSRVTVLLDGGLYLNEKSLLASGYTLYPRTIARGDEKYNCVKLASIVAKVKRDRLMRRYHKKFPQYGFNQHKGYGTGAHIAAIRRYGICPLHRLTFTGKFHNIKF</sequence>
<keyword evidence="8 12" id="KW-0255">Endonuclease</keyword>
<keyword evidence="10" id="KW-0464">Manganese</keyword>
<protein>
    <recommendedName>
        <fullName evidence="12">Ribonuclease</fullName>
        <ecNumber evidence="12">3.1.26.4</ecNumber>
    </recommendedName>
</protein>
<evidence type="ECO:0000256" key="8">
    <source>
        <dbReference type="ARBA" id="ARBA00022759"/>
    </source>
</evidence>
<dbReference type="EMBL" id="MHJJ01000014">
    <property type="protein sequence ID" value="OGY65215.1"/>
    <property type="molecule type" value="Genomic_DNA"/>
</dbReference>
<keyword evidence="5" id="KW-0963">Cytoplasm</keyword>
<evidence type="ECO:0000256" key="7">
    <source>
        <dbReference type="ARBA" id="ARBA00022723"/>
    </source>
</evidence>
<dbReference type="GO" id="GO:0005737">
    <property type="term" value="C:cytoplasm"/>
    <property type="evidence" value="ECO:0007669"/>
    <property type="project" value="UniProtKB-SubCell"/>
</dbReference>
<dbReference type="SUPFAM" id="SSF53098">
    <property type="entry name" value="Ribonuclease H-like"/>
    <property type="match status" value="1"/>
</dbReference>
<comment type="function">
    <text evidence="2 12">Endonuclease that specifically degrades the RNA of RNA-DNA hybrids.</text>
</comment>
<reference evidence="14 15" key="1">
    <citation type="journal article" date="2016" name="Nat. Commun.">
        <title>Thousands of microbial genomes shed light on interconnected biogeochemical processes in an aquifer system.</title>
        <authorList>
            <person name="Anantharaman K."/>
            <person name="Brown C.T."/>
            <person name="Hug L.A."/>
            <person name="Sharon I."/>
            <person name="Castelle C.J."/>
            <person name="Probst A.J."/>
            <person name="Thomas B.C."/>
            <person name="Singh A."/>
            <person name="Wilkins M.J."/>
            <person name="Karaoz U."/>
            <person name="Brodie E.L."/>
            <person name="Williams K.H."/>
            <person name="Hubbard S.S."/>
            <person name="Banfield J.F."/>
        </authorList>
    </citation>
    <scope>NUCLEOTIDE SEQUENCE [LARGE SCALE GENOMIC DNA]</scope>
</reference>
<dbReference type="InterPro" id="IPR012337">
    <property type="entry name" value="RNaseH-like_sf"/>
</dbReference>
<evidence type="ECO:0000256" key="4">
    <source>
        <dbReference type="ARBA" id="ARBA00008378"/>
    </source>
</evidence>
<evidence type="ECO:0000256" key="3">
    <source>
        <dbReference type="ARBA" id="ARBA00004496"/>
    </source>
</evidence>
<evidence type="ECO:0000256" key="1">
    <source>
        <dbReference type="ARBA" id="ARBA00000077"/>
    </source>
</evidence>
<dbReference type="GO" id="GO:0043137">
    <property type="term" value="P:DNA replication, removal of RNA primer"/>
    <property type="evidence" value="ECO:0007669"/>
    <property type="project" value="TreeGrafter"/>
</dbReference>
<evidence type="ECO:0000256" key="10">
    <source>
        <dbReference type="ARBA" id="ARBA00023211"/>
    </source>
</evidence>
<dbReference type="Gene3D" id="3.30.420.10">
    <property type="entry name" value="Ribonuclease H-like superfamily/Ribonuclease H"/>
    <property type="match status" value="1"/>
</dbReference>
<evidence type="ECO:0000313" key="14">
    <source>
        <dbReference type="EMBL" id="OGY65215.1"/>
    </source>
</evidence>
<dbReference type="STRING" id="1798407.A3A16_00800"/>
<gene>
    <name evidence="14" type="ORF">A3A16_00800</name>
</gene>
<dbReference type="PANTHER" id="PTHR10954">
    <property type="entry name" value="RIBONUCLEASE H2 SUBUNIT A"/>
    <property type="match status" value="1"/>
</dbReference>
<dbReference type="GO" id="GO:0003723">
    <property type="term" value="F:RNA binding"/>
    <property type="evidence" value="ECO:0007669"/>
    <property type="project" value="UniProtKB-UniRule"/>
</dbReference>
<dbReference type="PANTHER" id="PTHR10954:SF23">
    <property type="entry name" value="RIBONUCLEASE"/>
    <property type="match status" value="1"/>
</dbReference>
<keyword evidence="9 12" id="KW-0378">Hydrolase</keyword>
<dbReference type="InterPro" id="IPR001352">
    <property type="entry name" value="RNase_HII/HIII"/>
</dbReference>
<evidence type="ECO:0000256" key="12">
    <source>
        <dbReference type="RuleBase" id="RU003515"/>
    </source>
</evidence>
<evidence type="ECO:0000256" key="5">
    <source>
        <dbReference type="ARBA" id="ARBA00022490"/>
    </source>
</evidence>